<keyword evidence="8" id="KW-1185">Reference proteome</keyword>
<evidence type="ECO:0000313" key="7">
    <source>
        <dbReference type="EMBL" id="TDD84756.1"/>
    </source>
</evidence>
<feature type="domain" description="AAA+ ATPase" evidence="6">
    <location>
        <begin position="606"/>
        <end position="747"/>
    </location>
</feature>
<dbReference type="OrthoDB" id="9806903at2"/>
<name>A0A4R5BI64_9ACTN</name>
<accession>A0A4R5BI64</accession>
<keyword evidence="5" id="KW-0472">Membrane</keyword>
<feature type="compositionally biased region" description="Low complexity" evidence="4">
    <location>
        <begin position="231"/>
        <end position="253"/>
    </location>
</feature>
<dbReference type="InterPro" id="IPR041627">
    <property type="entry name" value="AAA_lid_6"/>
</dbReference>
<dbReference type="SUPFAM" id="SSF52540">
    <property type="entry name" value="P-loop containing nucleoside triphosphate hydrolases"/>
    <property type="match status" value="2"/>
</dbReference>
<keyword evidence="5" id="KW-0812">Transmembrane</keyword>
<feature type="transmembrane region" description="Helical" evidence="5">
    <location>
        <begin position="33"/>
        <end position="52"/>
    </location>
</feature>
<feature type="transmembrane region" description="Helical" evidence="5">
    <location>
        <begin position="141"/>
        <end position="158"/>
    </location>
</feature>
<dbReference type="FunFam" id="3.40.50.300:FF:000216">
    <property type="entry name" value="Type VII secretion ATPase EccA"/>
    <property type="match status" value="2"/>
</dbReference>
<proteinExistence type="inferred from homology"/>
<protein>
    <submittedName>
        <fullName evidence="7">AAA family ATPase</fullName>
    </submittedName>
</protein>
<feature type="region of interest" description="Disordered" evidence="4">
    <location>
        <begin position="192"/>
        <end position="266"/>
    </location>
</feature>
<evidence type="ECO:0000256" key="3">
    <source>
        <dbReference type="ARBA" id="ARBA00022840"/>
    </source>
</evidence>
<dbReference type="InterPro" id="IPR003593">
    <property type="entry name" value="AAA+_ATPase"/>
</dbReference>
<dbReference type="PANTHER" id="PTHR43392">
    <property type="entry name" value="AAA-TYPE ATPASE FAMILY PROTEIN / ANKYRIN REPEAT FAMILY PROTEIN"/>
    <property type="match status" value="1"/>
</dbReference>
<evidence type="ECO:0000256" key="5">
    <source>
        <dbReference type="SAM" id="Phobius"/>
    </source>
</evidence>
<dbReference type="GO" id="GO:0016887">
    <property type="term" value="F:ATP hydrolysis activity"/>
    <property type="evidence" value="ECO:0007669"/>
    <property type="project" value="InterPro"/>
</dbReference>
<organism evidence="7 8">
    <name type="scientific">Actinomadura darangshiensis</name>
    <dbReference type="NCBI Taxonomy" id="705336"/>
    <lineage>
        <taxon>Bacteria</taxon>
        <taxon>Bacillati</taxon>
        <taxon>Actinomycetota</taxon>
        <taxon>Actinomycetes</taxon>
        <taxon>Streptosporangiales</taxon>
        <taxon>Thermomonosporaceae</taxon>
        <taxon>Actinomadura</taxon>
    </lineage>
</organism>
<dbReference type="SMART" id="SM00382">
    <property type="entry name" value="AAA"/>
    <property type="match status" value="2"/>
</dbReference>
<comment type="similarity">
    <text evidence="1">Belongs to the CbxX/CfxQ family.</text>
</comment>
<dbReference type="Pfam" id="PF17866">
    <property type="entry name" value="AAA_lid_6"/>
    <property type="match status" value="2"/>
</dbReference>
<dbReference type="Proteomes" id="UP000295578">
    <property type="component" value="Unassembled WGS sequence"/>
</dbReference>
<sequence>MALFGRSRSRPAKDAAARDLFERLRWRYFQVTPGVRFLGALLVAALVLAATVVLDGPILGAAAFTVILLVVVHLTLRSPTGMAVVAVILSWLALSVPLGRLYPDDGKPPYLSPTLLLGALALPVAFVAFRLRGYAPWRTTLLALAAAGVVTAAFVNPLPEASVAPAWAAALGVVAYRWDRARRTVPAEAYETGWVQEQESPKGDGMAGPRERPDKPGRPEQRNSGEGSGAGAQAAHDQRAAAQAADAAAVPEAKAPPERRTEESPDISVADALAELENMIGLEPVKRQVRSIAASIEAAHMRAAAGVPTEKPMRHFVFVGPSGTGKTTVARVLAKIFYAFGLLPEPALVEAHRADLVGEFLGATAIKTNRLVDSALGGVLFIDEAYSLVNSAEGQPDRFGDEAVQTMLKRAEDDRDNLVIILAGYDAQMAEFLDSNPGLASRFGTRVHFPSYRPSELLQIADYHTGLREDRLDAEARGRLSTRFEEVERRGIIDDLGNGRFVRSLTEAAARARDVRVVEAVSSSGEPARPTADDLVTVRAEDVETAFAEVTERFRGYAETPTLDEALGSLDAMIGLEPVKRQVREIAAQLQVARMRQEQGLVTRPPTRHFVFTGPPGTGKTTVARVLGRIFAAFGLLARPEVVEAQRADLVGEHLGATALKTNKIIDSALGGVLFVDEAYALSNPGYSGGDAFGAEAVQTLLKRAEDDRDRLVVILAGYEADMGRFLSSNPGLASRFDVRVDFPSYGPDELLRIAQLIAEQGGDRWEESALDDLALVFQRACGTGRIDELGNGRFARSMYEKACARRALRAARLGSAATAADLTLLLTDDVRDAFNELAQRLA</sequence>
<evidence type="ECO:0000256" key="2">
    <source>
        <dbReference type="ARBA" id="ARBA00022741"/>
    </source>
</evidence>
<keyword evidence="3" id="KW-0067">ATP-binding</keyword>
<gene>
    <name evidence="7" type="ORF">E1293_12310</name>
</gene>
<dbReference type="PRINTS" id="PR00819">
    <property type="entry name" value="CBXCFQXSUPER"/>
</dbReference>
<dbReference type="EMBL" id="SMKY01000042">
    <property type="protein sequence ID" value="TDD84756.1"/>
    <property type="molecule type" value="Genomic_DNA"/>
</dbReference>
<feature type="domain" description="AAA+ ATPase" evidence="6">
    <location>
        <begin position="312"/>
        <end position="453"/>
    </location>
</feature>
<evidence type="ECO:0000259" key="6">
    <source>
        <dbReference type="SMART" id="SM00382"/>
    </source>
</evidence>
<feature type="compositionally biased region" description="Basic and acidic residues" evidence="4">
    <location>
        <begin position="209"/>
        <end position="223"/>
    </location>
</feature>
<reference evidence="7 8" key="1">
    <citation type="submission" date="2019-03" db="EMBL/GenBank/DDBJ databases">
        <title>Draft genome sequences of novel Actinobacteria.</title>
        <authorList>
            <person name="Sahin N."/>
            <person name="Ay H."/>
            <person name="Saygin H."/>
        </authorList>
    </citation>
    <scope>NUCLEOTIDE SEQUENCE [LARGE SCALE GENOMIC DNA]</scope>
    <source>
        <strain evidence="7 8">DSM 45941</strain>
    </source>
</reference>
<dbReference type="Gene3D" id="3.40.50.300">
    <property type="entry name" value="P-loop containing nucleotide triphosphate hydrolases"/>
    <property type="match status" value="2"/>
</dbReference>
<dbReference type="InterPro" id="IPR050773">
    <property type="entry name" value="CbxX/CfxQ_RuBisCO_ESX"/>
</dbReference>
<dbReference type="Gene3D" id="1.10.8.60">
    <property type="match status" value="2"/>
</dbReference>
<dbReference type="InterPro" id="IPR003959">
    <property type="entry name" value="ATPase_AAA_core"/>
</dbReference>
<feature type="transmembrane region" description="Helical" evidence="5">
    <location>
        <begin position="109"/>
        <end position="129"/>
    </location>
</feature>
<dbReference type="InterPro" id="IPR027417">
    <property type="entry name" value="P-loop_NTPase"/>
</dbReference>
<evidence type="ECO:0000256" key="1">
    <source>
        <dbReference type="ARBA" id="ARBA00010378"/>
    </source>
</evidence>
<dbReference type="CDD" id="cd00009">
    <property type="entry name" value="AAA"/>
    <property type="match status" value="2"/>
</dbReference>
<dbReference type="PANTHER" id="PTHR43392:SF2">
    <property type="entry name" value="AAA-TYPE ATPASE FAMILY PROTEIN _ ANKYRIN REPEAT FAMILY PROTEIN"/>
    <property type="match status" value="1"/>
</dbReference>
<feature type="transmembrane region" description="Helical" evidence="5">
    <location>
        <begin position="58"/>
        <end position="76"/>
    </location>
</feature>
<keyword evidence="2" id="KW-0547">Nucleotide-binding</keyword>
<dbReference type="AlphaFoldDB" id="A0A4R5BI64"/>
<comment type="caution">
    <text evidence="7">The sequence shown here is derived from an EMBL/GenBank/DDBJ whole genome shotgun (WGS) entry which is preliminary data.</text>
</comment>
<keyword evidence="5" id="KW-1133">Transmembrane helix</keyword>
<dbReference type="GO" id="GO:0005524">
    <property type="term" value="F:ATP binding"/>
    <property type="evidence" value="ECO:0007669"/>
    <property type="project" value="UniProtKB-KW"/>
</dbReference>
<dbReference type="RefSeq" id="WP_132197102.1">
    <property type="nucleotide sequence ID" value="NZ_SMKY01000042.1"/>
</dbReference>
<evidence type="ECO:0000256" key="4">
    <source>
        <dbReference type="SAM" id="MobiDB-lite"/>
    </source>
</evidence>
<evidence type="ECO:0000313" key="8">
    <source>
        <dbReference type="Proteomes" id="UP000295578"/>
    </source>
</evidence>
<dbReference type="InterPro" id="IPR000641">
    <property type="entry name" value="CbxX/CfxQ"/>
</dbReference>
<dbReference type="Pfam" id="PF00004">
    <property type="entry name" value="AAA"/>
    <property type="match status" value="2"/>
</dbReference>
<feature type="transmembrane region" description="Helical" evidence="5">
    <location>
        <begin position="83"/>
        <end position="103"/>
    </location>
</feature>